<evidence type="ECO:0000313" key="1">
    <source>
        <dbReference type="EMBL" id="KAE8753358.1"/>
    </source>
</evidence>
<feature type="non-terminal residue" evidence="2">
    <location>
        <position position="27"/>
    </location>
</feature>
<dbReference type="EMBL" id="VOSW01000256">
    <property type="protein sequence ID" value="KAE8753358.1"/>
    <property type="molecule type" value="Genomic_DNA"/>
</dbReference>
<organism evidence="2 3">
    <name type="scientific">Paraburkholderia madseniana</name>
    <dbReference type="NCBI Taxonomy" id="2599607"/>
    <lineage>
        <taxon>Bacteria</taxon>
        <taxon>Pseudomonadati</taxon>
        <taxon>Pseudomonadota</taxon>
        <taxon>Betaproteobacteria</taxon>
        <taxon>Burkholderiales</taxon>
        <taxon>Burkholderiaceae</taxon>
        <taxon>Paraburkholderia</taxon>
    </lineage>
</organism>
<proteinExistence type="predicted"/>
<sequence length="27" mass="3133">MKRADRKGYPSDVSDEEWSFAAPYLTL</sequence>
<gene>
    <name evidence="2" type="ORF">FSO04_34050</name>
    <name evidence="1" type="ORF">FSO04_45655</name>
</gene>
<protein>
    <submittedName>
        <fullName evidence="2">IS5/IS1182 family transposase</fullName>
    </submittedName>
</protein>
<evidence type="ECO:0000313" key="2">
    <source>
        <dbReference type="EMBL" id="KAE8755516.1"/>
    </source>
</evidence>
<reference evidence="2 3" key="1">
    <citation type="journal article" date="2020" name="Int. J. Syst. Evol. Microbiol.">
        <title>Paraburkholderia madseniana sp. nov., a phenolic acid-degrading bacterium isolated from acidic forest soil.</title>
        <authorList>
            <person name="Wilhelm R.C."/>
            <person name="Murphy S.J.L."/>
            <person name="Feriancek N.M."/>
            <person name="Karasz D.C."/>
            <person name="DeRito C.M."/>
            <person name="Newman J.D."/>
            <person name="Buckley D.H."/>
        </authorList>
    </citation>
    <scope>NUCLEOTIDE SEQUENCE [LARGE SCALE GENOMIC DNA]</scope>
    <source>
        <strain evidence="2 3">RP11</strain>
    </source>
</reference>
<evidence type="ECO:0000313" key="3">
    <source>
        <dbReference type="Proteomes" id="UP000463700"/>
    </source>
</evidence>
<comment type="caution">
    <text evidence="2">The sequence shown here is derived from an EMBL/GenBank/DDBJ whole genome shotgun (WGS) entry which is preliminary data.</text>
</comment>
<dbReference type="Proteomes" id="UP000463700">
    <property type="component" value="Unassembled WGS sequence"/>
</dbReference>
<dbReference type="EMBL" id="VOSW01000087">
    <property type="protein sequence ID" value="KAE8755516.1"/>
    <property type="molecule type" value="Genomic_DNA"/>
</dbReference>
<accession>A0A6N6W520</accession>
<name>A0A6N6W520_9BURK</name>
<dbReference type="AlphaFoldDB" id="A0A6N6W520"/>